<sequence>MSEQATPTNERNHVQGEEVWTFDIFSCFTDWKLCLATYCCPCYTIGVNAEHFGEDCPTIGGLYMLGCGLGFGPVLRWRLRQDKNIRGSMLADVLAHFLCPCCALIQESKEIYGLQGRHVGEKLPLNLEMSRE</sequence>
<evidence type="ECO:0000256" key="1">
    <source>
        <dbReference type="ARBA" id="ARBA00009024"/>
    </source>
</evidence>
<dbReference type="AlphaFoldDB" id="A0AAD9NGK9"/>
<dbReference type="Pfam" id="PF04749">
    <property type="entry name" value="PLAC8"/>
    <property type="match status" value="1"/>
</dbReference>
<evidence type="ECO:0000313" key="2">
    <source>
        <dbReference type="EMBL" id="KAK2169522.1"/>
    </source>
</evidence>
<keyword evidence="3" id="KW-1185">Reference proteome</keyword>
<dbReference type="NCBIfam" id="TIGR01571">
    <property type="entry name" value="A_thal_Cys_rich"/>
    <property type="match status" value="1"/>
</dbReference>
<dbReference type="Proteomes" id="UP001208570">
    <property type="component" value="Unassembled WGS sequence"/>
</dbReference>
<name>A0AAD9NGK9_9ANNE</name>
<proteinExistence type="inferred from homology"/>
<dbReference type="InterPro" id="IPR006461">
    <property type="entry name" value="PLAC_motif_containing"/>
</dbReference>
<gene>
    <name evidence="2" type="ORF">LSH36_9g12008</name>
</gene>
<comment type="caution">
    <text evidence="2">The sequence shown here is derived from an EMBL/GenBank/DDBJ whole genome shotgun (WGS) entry which is preliminary data.</text>
</comment>
<dbReference type="EMBL" id="JAODUP010000009">
    <property type="protein sequence ID" value="KAK2169522.1"/>
    <property type="molecule type" value="Genomic_DNA"/>
</dbReference>
<dbReference type="PANTHER" id="PTHR15907">
    <property type="entry name" value="DUF614 FAMILY PROTEIN-RELATED"/>
    <property type="match status" value="1"/>
</dbReference>
<evidence type="ECO:0000313" key="3">
    <source>
        <dbReference type="Proteomes" id="UP001208570"/>
    </source>
</evidence>
<organism evidence="2 3">
    <name type="scientific">Paralvinella palmiformis</name>
    <dbReference type="NCBI Taxonomy" id="53620"/>
    <lineage>
        <taxon>Eukaryota</taxon>
        <taxon>Metazoa</taxon>
        <taxon>Spiralia</taxon>
        <taxon>Lophotrochozoa</taxon>
        <taxon>Annelida</taxon>
        <taxon>Polychaeta</taxon>
        <taxon>Sedentaria</taxon>
        <taxon>Canalipalpata</taxon>
        <taxon>Terebellida</taxon>
        <taxon>Terebelliformia</taxon>
        <taxon>Alvinellidae</taxon>
        <taxon>Paralvinella</taxon>
    </lineage>
</organism>
<accession>A0AAD9NGK9</accession>
<comment type="similarity">
    <text evidence="1">Belongs to the cornifelin family.</text>
</comment>
<protein>
    <submittedName>
        <fullName evidence="2">Uncharacterized protein</fullName>
    </submittedName>
</protein>
<reference evidence="2" key="1">
    <citation type="journal article" date="2023" name="Mol. Biol. Evol.">
        <title>Third-Generation Sequencing Reveals the Adaptive Role of the Epigenome in Three Deep-Sea Polychaetes.</title>
        <authorList>
            <person name="Perez M."/>
            <person name="Aroh O."/>
            <person name="Sun Y."/>
            <person name="Lan Y."/>
            <person name="Juniper S.K."/>
            <person name="Young C.R."/>
            <person name="Angers B."/>
            <person name="Qian P.Y."/>
        </authorList>
    </citation>
    <scope>NUCLEOTIDE SEQUENCE</scope>
    <source>
        <strain evidence="2">P08H-3</strain>
    </source>
</reference>